<dbReference type="SMART" id="SM00261">
    <property type="entry name" value="FU"/>
    <property type="match status" value="3"/>
</dbReference>
<evidence type="ECO:0000313" key="2">
    <source>
        <dbReference type="EMBL" id="GAT95869.1"/>
    </source>
</evidence>
<feature type="transmembrane region" description="Helical" evidence="1">
    <location>
        <begin position="219"/>
        <end position="244"/>
    </location>
</feature>
<gene>
    <name evidence="2" type="ORF">CL6EHI_138190</name>
</gene>
<proteinExistence type="predicted"/>
<organism evidence="2 3">
    <name type="scientific">Entamoeba histolytica</name>
    <dbReference type="NCBI Taxonomy" id="5759"/>
    <lineage>
        <taxon>Eukaryota</taxon>
        <taxon>Amoebozoa</taxon>
        <taxon>Evosea</taxon>
        <taxon>Archamoebae</taxon>
        <taxon>Mastigamoebida</taxon>
        <taxon>Entamoebidae</taxon>
        <taxon>Entamoeba</taxon>
    </lineage>
</organism>
<keyword evidence="1" id="KW-0472">Membrane</keyword>
<accession>A0A5K1UEJ5</accession>
<reference evidence="2 3" key="1">
    <citation type="submission" date="2016-05" db="EMBL/GenBank/DDBJ databases">
        <title>First whole genome sequencing of Entamoeba histolytica HM1:IMSS-clone-6.</title>
        <authorList>
            <person name="Mukherjee Avik.K."/>
            <person name="Izumyama S."/>
            <person name="Nakada-Tsukui K."/>
            <person name="Nozaki T."/>
        </authorList>
    </citation>
    <scope>NUCLEOTIDE SEQUENCE [LARGE SCALE GENOMIC DNA]</scope>
    <source>
        <strain evidence="2 3">HM1:IMSS clone 6</strain>
    </source>
</reference>
<sequence>MVLVLFFIVTCFGIECPNNTFFDNGNCVVCSPYCVEGKCDIEKGCVECINHFQESNKLCESSCEENKYYDGDNCVDCSQHCINGYCDKLDGCTLCQRGYLAFNKTCIDTSCGELCKPGYCQSSVCSKCVDNYVLINNTCFDNSCNKCEVGHCSNGYCDDCIKGWYVYQAQCWECPSNCTESGCEDGYGCTECVDGMHLDSGKCEVNIPEEENKEKNWRLGLYIICPLLGILLIGNVFVIVLYIIRKFRNNSYTSLSMN</sequence>
<evidence type="ECO:0000256" key="1">
    <source>
        <dbReference type="SAM" id="Phobius"/>
    </source>
</evidence>
<dbReference type="Proteomes" id="UP000078387">
    <property type="component" value="Unassembled WGS sequence"/>
</dbReference>
<name>A0A5K1UEJ5_ENTHI</name>
<dbReference type="InterPro" id="IPR006212">
    <property type="entry name" value="Furin_repeat"/>
</dbReference>
<dbReference type="VEuPathDB" id="AmoebaDB:EHI_138190"/>
<dbReference type="InterPro" id="IPR009030">
    <property type="entry name" value="Growth_fac_rcpt_cys_sf"/>
</dbReference>
<dbReference type="VEuPathDB" id="AmoebaDB:EHI5A_123260"/>
<evidence type="ECO:0000313" key="3">
    <source>
        <dbReference type="Proteomes" id="UP000078387"/>
    </source>
</evidence>
<dbReference type="VEuPathDB" id="AmoebaDB:KM1_155560"/>
<keyword evidence="1" id="KW-0812">Transmembrane</keyword>
<dbReference type="AlphaFoldDB" id="A0A5K1UEJ5"/>
<dbReference type="OMA" id="CGTHCCG"/>
<dbReference type="EMBL" id="BDEQ01000001">
    <property type="protein sequence ID" value="GAT95869.1"/>
    <property type="molecule type" value="Genomic_DNA"/>
</dbReference>
<dbReference type="SUPFAM" id="SSF57184">
    <property type="entry name" value="Growth factor receptor domain"/>
    <property type="match status" value="2"/>
</dbReference>
<keyword evidence="1" id="KW-1133">Transmembrane helix</keyword>
<comment type="caution">
    <text evidence="2">The sequence shown here is derived from an EMBL/GenBank/DDBJ whole genome shotgun (WGS) entry which is preliminary data.</text>
</comment>
<protein>
    <submittedName>
        <fullName evidence="2">U-box domain putative</fullName>
    </submittedName>
</protein>